<evidence type="ECO:0000313" key="1">
    <source>
        <dbReference type="EnsemblPlants" id="LPERR12G13360.1"/>
    </source>
</evidence>
<reference evidence="1" key="3">
    <citation type="submission" date="2015-04" db="UniProtKB">
        <authorList>
            <consortium name="EnsemblPlants"/>
        </authorList>
    </citation>
    <scope>IDENTIFICATION</scope>
</reference>
<organism evidence="1 2">
    <name type="scientific">Leersia perrieri</name>
    <dbReference type="NCBI Taxonomy" id="77586"/>
    <lineage>
        <taxon>Eukaryota</taxon>
        <taxon>Viridiplantae</taxon>
        <taxon>Streptophyta</taxon>
        <taxon>Embryophyta</taxon>
        <taxon>Tracheophyta</taxon>
        <taxon>Spermatophyta</taxon>
        <taxon>Magnoliopsida</taxon>
        <taxon>Liliopsida</taxon>
        <taxon>Poales</taxon>
        <taxon>Poaceae</taxon>
        <taxon>BOP clade</taxon>
        <taxon>Oryzoideae</taxon>
        <taxon>Oryzeae</taxon>
        <taxon>Oryzinae</taxon>
        <taxon>Leersia</taxon>
    </lineage>
</organism>
<dbReference type="AlphaFoldDB" id="A0A0D9Y0I3"/>
<dbReference type="Proteomes" id="UP000032180">
    <property type="component" value="Chromosome 12"/>
</dbReference>
<sequence>MGDDILPQVPGRRRRFLPGDVLPLTDAGVDVICPGGGEAPLSLFGLVVWSSVGFKAEDGFVSFVVDRIFPIFVDLLPFLAGSSISLVKAASKIHRRLSDARFLVSLVGFGEEAGGCAKRRGPKTVHEAGDEVVVLTTDVVVLSSPLLYGEFYGQGDDKLSAMEGSGCRGNDA</sequence>
<dbReference type="HOGENOM" id="CLU_1557498_0_0_1"/>
<reference evidence="2" key="2">
    <citation type="submission" date="2013-12" db="EMBL/GenBank/DDBJ databases">
        <authorList>
            <person name="Yu Y."/>
            <person name="Lee S."/>
            <person name="de Baynast K."/>
            <person name="Wissotski M."/>
            <person name="Liu L."/>
            <person name="Talag J."/>
            <person name="Goicoechea J."/>
            <person name="Angelova A."/>
            <person name="Jetty R."/>
            <person name="Kudrna D."/>
            <person name="Golser W."/>
            <person name="Rivera L."/>
            <person name="Zhang J."/>
            <person name="Wing R."/>
        </authorList>
    </citation>
    <scope>NUCLEOTIDE SEQUENCE</scope>
</reference>
<dbReference type="EnsemblPlants" id="LPERR12G13360.1">
    <property type="protein sequence ID" value="LPERR12G13360.1"/>
    <property type="gene ID" value="LPERR12G13360"/>
</dbReference>
<reference evidence="1 2" key="1">
    <citation type="submission" date="2012-08" db="EMBL/GenBank/DDBJ databases">
        <title>Oryza genome evolution.</title>
        <authorList>
            <person name="Wing R.A."/>
        </authorList>
    </citation>
    <scope>NUCLEOTIDE SEQUENCE</scope>
</reference>
<name>A0A0D9Y0I3_9ORYZ</name>
<dbReference type="Gramene" id="LPERR12G13360.1">
    <property type="protein sequence ID" value="LPERR12G13360.1"/>
    <property type="gene ID" value="LPERR12G13360"/>
</dbReference>
<protein>
    <submittedName>
        <fullName evidence="1">Uncharacterized protein</fullName>
    </submittedName>
</protein>
<accession>A0A0D9Y0I3</accession>
<keyword evidence="2" id="KW-1185">Reference proteome</keyword>
<proteinExistence type="predicted"/>
<evidence type="ECO:0000313" key="2">
    <source>
        <dbReference type="Proteomes" id="UP000032180"/>
    </source>
</evidence>